<organism evidence="1 2">
    <name type="scientific">Iningainema tapete BLCC-T55</name>
    <dbReference type="NCBI Taxonomy" id="2748662"/>
    <lineage>
        <taxon>Bacteria</taxon>
        <taxon>Bacillati</taxon>
        <taxon>Cyanobacteriota</taxon>
        <taxon>Cyanophyceae</taxon>
        <taxon>Nostocales</taxon>
        <taxon>Scytonemataceae</taxon>
        <taxon>Iningainema tapete</taxon>
    </lineage>
</organism>
<comment type="caution">
    <text evidence="1">The sequence shown here is derived from an EMBL/GenBank/DDBJ whole genome shotgun (WGS) entry which is preliminary data.</text>
</comment>
<keyword evidence="2" id="KW-1185">Reference proteome</keyword>
<evidence type="ECO:0000313" key="1">
    <source>
        <dbReference type="EMBL" id="MBD2774381.1"/>
    </source>
</evidence>
<evidence type="ECO:0000313" key="2">
    <source>
        <dbReference type="Proteomes" id="UP000629098"/>
    </source>
</evidence>
<name>A0A8J6XNM5_9CYAN</name>
<protein>
    <recommendedName>
        <fullName evidence="3">Type I restriction enzyme R protein N-terminal domain-containing protein</fullName>
    </recommendedName>
</protein>
<dbReference type="Proteomes" id="UP000629098">
    <property type="component" value="Unassembled WGS sequence"/>
</dbReference>
<sequence length="197" mass="21627">MSYGDFSFSEVLDTFNLTTEESEGIFSNIKPKEPSSLYKQTLVEYIKFVGLSSSEKLRSEALVFPLLAELVRSAPTQLNIFSGSDFTVDQSRGLNGRCDFLITKSPEFLAIRSPVIVVVEAKKSDLGEGLGQCLATMVAAQIFNGDPLRPILGTITTGTVWIFMMLENNVVKIDLAEYSIKQADMILGILSSVIDKP</sequence>
<dbReference type="RefSeq" id="WP_190831325.1">
    <property type="nucleotide sequence ID" value="NZ_CAWPPI010000069.1"/>
</dbReference>
<dbReference type="EMBL" id="JACXAE010000069">
    <property type="protein sequence ID" value="MBD2774381.1"/>
    <property type="molecule type" value="Genomic_DNA"/>
</dbReference>
<accession>A0A8J6XNM5</accession>
<reference evidence="1" key="1">
    <citation type="submission" date="2020-09" db="EMBL/GenBank/DDBJ databases">
        <title>Iningainema tapete sp. nov. (Scytonemataceae, Cyanobacteria) from greenhouses in central Florida (USA) produces two types of nodularin with biosynthetic potential for microcystin-LR and anabaenopeptins.</title>
        <authorList>
            <person name="Berthold D.E."/>
            <person name="Lefler F.W."/>
            <person name="Huang I.-S."/>
            <person name="Abdulla H."/>
            <person name="Zimba P.V."/>
            <person name="Laughinghouse H.D. IV."/>
        </authorList>
    </citation>
    <scope>NUCLEOTIDE SEQUENCE</scope>
    <source>
        <strain evidence="1">BLCCT55</strain>
    </source>
</reference>
<dbReference type="AlphaFoldDB" id="A0A8J6XNM5"/>
<gene>
    <name evidence="1" type="ORF">ICL16_20485</name>
</gene>
<evidence type="ECO:0008006" key="3">
    <source>
        <dbReference type="Google" id="ProtNLM"/>
    </source>
</evidence>
<proteinExistence type="predicted"/>